<name>A0A6A6E4S4_9PEZI</name>
<sequence length="129" mass="14400">MLRIQASFYYCLAPWYLLLVLTASLFYASVQLWSGYAAPNTLCLFLSTTQKPSAVRSVRMSAYDLSTSLHALKPSLVFTSSNSQTRVMLVQLWAVNAAGIAKRCLDSIGVTRARSPLRLIGVHHSRFER</sequence>
<proteinExistence type="predicted"/>
<dbReference type="EMBL" id="ML994633">
    <property type="protein sequence ID" value="KAF2185599.1"/>
    <property type="molecule type" value="Genomic_DNA"/>
</dbReference>
<dbReference type="AlphaFoldDB" id="A0A6A6E4S4"/>
<dbReference type="Proteomes" id="UP000800200">
    <property type="component" value="Unassembled WGS sequence"/>
</dbReference>
<protein>
    <submittedName>
        <fullName evidence="1">Uncharacterized protein</fullName>
    </submittedName>
</protein>
<gene>
    <name evidence="1" type="ORF">K469DRAFT_162305</name>
</gene>
<keyword evidence="2" id="KW-1185">Reference proteome</keyword>
<organism evidence="1 2">
    <name type="scientific">Zopfia rhizophila CBS 207.26</name>
    <dbReference type="NCBI Taxonomy" id="1314779"/>
    <lineage>
        <taxon>Eukaryota</taxon>
        <taxon>Fungi</taxon>
        <taxon>Dikarya</taxon>
        <taxon>Ascomycota</taxon>
        <taxon>Pezizomycotina</taxon>
        <taxon>Dothideomycetes</taxon>
        <taxon>Dothideomycetes incertae sedis</taxon>
        <taxon>Zopfiaceae</taxon>
        <taxon>Zopfia</taxon>
    </lineage>
</organism>
<evidence type="ECO:0000313" key="2">
    <source>
        <dbReference type="Proteomes" id="UP000800200"/>
    </source>
</evidence>
<accession>A0A6A6E4S4</accession>
<evidence type="ECO:0000313" key="1">
    <source>
        <dbReference type="EMBL" id="KAF2185599.1"/>
    </source>
</evidence>
<reference evidence="1" key="1">
    <citation type="journal article" date="2020" name="Stud. Mycol.">
        <title>101 Dothideomycetes genomes: a test case for predicting lifestyles and emergence of pathogens.</title>
        <authorList>
            <person name="Haridas S."/>
            <person name="Albert R."/>
            <person name="Binder M."/>
            <person name="Bloem J."/>
            <person name="Labutti K."/>
            <person name="Salamov A."/>
            <person name="Andreopoulos B."/>
            <person name="Baker S."/>
            <person name="Barry K."/>
            <person name="Bills G."/>
            <person name="Bluhm B."/>
            <person name="Cannon C."/>
            <person name="Castanera R."/>
            <person name="Culley D."/>
            <person name="Daum C."/>
            <person name="Ezra D."/>
            <person name="Gonzalez J."/>
            <person name="Henrissat B."/>
            <person name="Kuo A."/>
            <person name="Liang C."/>
            <person name="Lipzen A."/>
            <person name="Lutzoni F."/>
            <person name="Magnuson J."/>
            <person name="Mondo S."/>
            <person name="Nolan M."/>
            <person name="Ohm R."/>
            <person name="Pangilinan J."/>
            <person name="Park H.-J."/>
            <person name="Ramirez L."/>
            <person name="Alfaro M."/>
            <person name="Sun H."/>
            <person name="Tritt A."/>
            <person name="Yoshinaga Y."/>
            <person name="Zwiers L.-H."/>
            <person name="Turgeon B."/>
            <person name="Goodwin S."/>
            <person name="Spatafora J."/>
            <person name="Crous P."/>
            <person name="Grigoriev I."/>
        </authorList>
    </citation>
    <scope>NUCLEOTIDE SEQUENCE</scope>
    <source>
        <strain evidence="1">CBS 207.26</strain>
    </source>
</reference>